<comment type="caution">
    <text evidence="1">The sequence shown here is derived from an EMBL/GenBank/DDBJ whole genome shotgun (WGS) entry which is preliminary data.</text>
</comment>
<reference evidence="1" key="1">
    <citation type="submission" date="2022-07" db="EMBL/GenBank/DDBJ databases">
        <title>Genome Sequence of Phlebia brevispora.</title>
        <authorList>
            <person name="Buettner E."/>
        </authorList>
    </citation>
    <scope>NUCLEOTIDE SEQUENCE</scope>
    <source>
        <strain evidence="1">MPL23</strain>
    </source>
</reference>
<evidence type="ECO:0000313" key="1">
    <source>
        <dbReference type="EMBL" id="KAJ3553997.1"/>
    </source>
</evidence>
<evidence type="ECO:0000313" key="2">
    <source>
        <dbReference type="Proteomes" id="UP001148662"/>
    </source>
</evidence>
<protein>
    <submittedName>
        <fullName evidence="1">Uncharacterized protein</fullName>
    </submittedName>
</protein>
<organism evidence="1 2">
    <name type="scientific">Phlebia brevispora</name>
    <dbReference type="NCBI Taxonomy" id="194682"/>
    <lineage>
        <taxon>Eukaryota</taxon>
        <taxon>Fungi</taxon>
        <taxon>Dikarya</taxon>
        <taxon>Basidiomycota</taxon>
        <taxon>Agaricomycotina</taxon>
        <taxon>Agaricomycetes</taxon>
        <taxon>Polyporales</taxon>
        <taxon>Meruliaceae</taxon>
        <taxon>Phlebia</taxon>
    </lineage>
</organism>
<dbReference type="Proteomes" id="UP001148662">
    <property type="component" value="Unassembled WGS sequence"/>
</dbReference>
<sequence>MAFYLSDSDSEDYLGYSSDDSGLSSHEETDDELETGDFNHVQLASDFARACAVVPLLSADPGTLTAEEIEEDAGRALREAEFYHEQCTRSRQLSTVSSTSTLFESADSTFSPKSTKKSKESSSRAQTRGFIEFLGLQDDVAVRFCDIIDFMHSKQVNLTVFLWALCGGIPELKAYPKLRYALSTLLHSKEFSTILDYMHYPPRKHGRGIRTKGAKSAAESWALKTVNKKIGTEMRSLRPLLRLPTCEISEDALLSISLDGMIRDVQNAAPTLWSILRAASLTKRQAKRNTMKTPDSSILMSITQAAYSRSCYNNKMQQLNTVYLKASGASAKSLDTLNTFGITMSQKTAYRNITAIAEASEKRLHEYISNEHAFFLSYDNLNMGFRIYEQRLAKHSHFDSGTAATVYTIADPTVKLPSNLALQAQISQGSKNPITFEEIRALEARAAPRLREQAIYIVLRHLIDAPAFHFSTYEFKSNPVFFTPAPILQLPTGPGHATQQFMLRTMKIDESSLAGNEAVLEAIFKQLNITTGGERQNFLEDHVIIIIGDQLTVVRIRGVKKNHCADLNSFERHESAQEVSGWFHLGVTFEHNLYDEYYAKQGTPGSISQAATLLGRKGLGSTSVKGTWHHDMREAVLHIAAAHFRDLWCLLGKVQQLGDLRDKSAAELHMLATQIVDHFASTIAVSHLMRAEQQDDILKQSVQWNRDVLDYLILDSAMTSGDVGLMELLLPRLLYRFIGGGNSNYVVEVLEMLQGLHHEWPEDTRNFIQRYYKIQEQNIRDIKHTFAAIGPFATWEGIAKMSAAIPTQRKIKDHVEADFNHFRRGKSHTIPDAEADICLLQKTYSSAQIHENKGRLLSAPEKAKGHRTIGSLPTTIKAVIQRWTGRRTFERSTEQSYEGDSTPEGSESGHEETP</sequence>
<proteinExistence type="predicted"/>
<keyword evidence="2" id="KW-1185">Reference proteome</keyword>
<gene>
    <name evidence="1" type="ORF">NM688_g3332</name>
</gene>
<dbReference type="EMBL" id="JANHOG010000475">
    <property type="protein sequence ID" value="KAJ3553997.1"/>
    <property type="molecule type" value="Genomic_DNA"/>
</dbReference>
<name>A0ACC1T5U3_9APHY</name>
<accession>A0ACC1T5U3</accession>